<gene>
    <name evidence="3" type="ORF">RFI_16959</name>
</gene>
<keyword evidence="2" id="KW-1133">Transmembrane helix</keyword>
<feature type="region of interest" description="Disordered" evidence="1">
    <location>
        <begin position="1"/>
        <end position="27"/>
    </location>
</feature>
<dbReference type="EMBL" id="ASPP01012797">
    <property type="protein sequence ID" value="ETO20258.1"/>
    <property type="molecule type" value="Genomic_DNA"/>
</dbReference>
<organism evidence="3 4">
    <name type="scientific">Reticulomyxa filosa</name>
    <dbReference type="NCBI Taxonomy" id="46433"/>
    <lineage>
        <taxon>Eukaryota</taxon>
        <taxon>Sar</taxon>
        <taxon>Rhizaria</taxon>
        <taxon>Retaria</taxon>
        <taxon>Foraminifera</taxon>
        <taxon>Monothalamids</taxon>
        <taxon>Reticulomyxidae</taxon>
        <taxon>Reticulomyxa</taxon>
    </lineage>
</organism>
<dbReference type="AlphaFoldDB" id="X6N2Y5"/>
<feature type="region of interest" description="Disordered" evidence="1">
    <location>
        <begin position="224"/>
        <end position="293"/>
    </location>
</feature>
<name>X6N2Y5_RETFI</name>
<comment type="caution">
    <text evidence="3">The sequence shown here is derived from an EMBL/GenBank/DDBJ whole genome shotgun (WGS) entry which is preliminary data.</text>
</comment>
<accession>X6N2Y5</accession>
<keyword evidence="2" id="KW-0812">Transmembrane</keyword>
<reference evidence="3 4" key="1">
    <citation type="journal article" date="2013" name="Curr. Biol.">
        <title>The Genome of the Foraminiferan Reticulomyxa filosa.</title>
        <authorList>
            <person name="Glockner G."/>
            <person name="Hulsmann N."/>
            <person name="Schleicher M."/>
            <person name="Noegel A.A."/>
            <person name="Eichinger L."/>
            <person name="Gallinger C."/>
            <person name="Pawlowski J."/>
            <person name="Sierra R."/>
            <person name="Euteneuer U."/>
            <person name="Pillet L."/>
            <person name="Moustafa A."/>
            <person name="Platzer M."/>
            <person name="Groth M."/>
            <person name="Szafranski K."/>
            <person name="Schliwa M."/>
        </authorList>
    </citation>
    <scope>NUCLEOTIDE SEQUENCE [LARGE SCALE GENOMIC DNA]</scope>
</reference>
<dbReference type="Proteomes" id="UP000023152">
    <property type="component" value="Unassembled WGS sequence"/>
</dbReference>
<feature type="transmembrane region" description="Helical" evidence="2">
    <location>
        <begin position="36"/>
        <end position="55"/>
    </location>
</feature>
<feature type="compositionally biased region" description="Low complexity" evidence="1">
    <location>
        <begin position="237"/>
        <end position="246"/>
    </location>
</feature>
<keyword evidence="4" id="KW-1185">Reference proteome</keyword>
<sequence length="311" mass="35256">VSSNNIVTLEKSITSSPSQSSGGGGKMHRLCQSLQHHTLMISINAIISMTCMIMSDIWRHFAPSFMVVTTVANIWCVWFIVRKAQWFIDNCRWCFLCTRCCWILCIHNYNTFEEQQRATSQINQDLTKRQTALTDLKTQLLPNNSVQKHAKISNPKQDDQNAALMHDSEPVSFVDETLLKPHLELHFSGEKNLHTAPKYFCMLLYISLFFCFIFQHTIAQSEVATTTDSSRDTRNPSTDQSSLLDSLSEDSKGLGAQYNNYFGQNPTGNKPIINFAPDTGNKDQNRPVKKKSKHNAYVGNDYVQLSDGDET</sequence>
<feature type="compositionally biased region" description="Polar residues" evidence="1">
    <location>
        <begin position="257"/>
        <end position="268"/>
    </location>
</feature>
<evidence type="ECO:0000256" key="2">
    <source>
        <dbReference type="SAM" id="Phobius"/>
    </source>
</evidence>
<keyword evidence="2" id="KW-0472">Membrane</keyword>
<feature type="non-terminal residue" evidence="3">
    <location>
        <position position="1"/>
    </location>
</feature>
<feature type="transmembrane region" description="Helical" evidence="2">
    <location>
        <begin position="61"/>
        <end position="81"/>
    </location>
</feature>
<feature type="transmembrane region" description="Helical" evidence="2">
    <location>
        <begin position="199"/>
        <end position="218"/>
    </location>
</feature>
<evidence type="ECO:0000313" key="4">
    <source>
        <dbReference type="Proteomes" id="UP000023152"/>
    </source>
</evidence>
<evidence type="ECO:0000313" key="3">
    <source>
        <dbReference type="EMBL" id="ETO20258.1"/>
    </source>
</evidence>
<proteinExistence type="predicted"/>
<protein>
    <submittedName>
        <fullName evidence="3">Uncharacterized protein</fullName>
    </submittedName>
</protein>
<evidence type="ECO:0000256" key="1">
    <source>
        <dbReference type="SAM" id="MobiDB-lite"/>
    </source>
</evidence>